<sequence>MSTPAPLTVEKLKSPPFKFHMHVNGAEQFSKRITRNAEFGLAMVTETNGRPSYKLTARRLVMEGTDLELDLLTGIPDYAAFCTSYNARRCPAC</sequence>
<dbReference type="RefSeq" id="WP_184206706.1">
    <property type="nucleotide sequence ID" value="NZ_JACHIF010000002.1"/>
</dbReference>
<organism evidence="1 2">
    <name type="scientific">Prosthecobacter dejongeii</name>
    <dbReference type="NCBI Taxonomy" id="48465"/>
    <lineage>
        <taxon>Bacteria</taxon>
        <taxon>Pseudomonadati</taxon>
        <taxon>Verrucomicrobiota</taxon>
        <taxon>Verrucomicrobiia</taxon>
        <taxon>Verrucomicrobiales</taxon>
        <taxon>Verrucomicrobiaceae</taxon>
        <taxon>Prosthecobacter</taxon>
    </lineage>
</organism>
<dbReference type="Proteomes" id="UP000534294">
    <property type="component" value="Unassembled WGS sequence"/>
</dbReference>
<evidence type="ECO:0000313" key="2">
    <source>
        <dbReference type="Proteomes" id="UP000534294"/>
    </source>
</evidence>
<accession>A0A7W8DPA7</accession>
<evidence type="ECO:0000313" key="1">
    <source>
        <dbReference type="EMBL" id="MBB5037127.1"/>
    </source>
</evidence>
<comment type="caution">
    <text evidence="1">The sequence shown here is derived from an EMBL/GenBank/DDBJ whole genome shotgun (WGS) entry which is preliminary data.</text>
</comment>
<keyword evidence="2" id="KW-1185">Reference proteome</keyword>
<name>A0A7W8DPA7_9BACT</name>
<dbReference type="EMBL" id="JACHIF010000002">
    <property type="protein sequence ID" value="MBB5037127.1"/>
    <property type="molecule type" value="Genomic_DNA"/>
</dbReference>
<reference evidence="1 2" key="1">
    <citation type="submission" date="2020-08" db="EMBL/GenBank/DDBJ databases">
        <title>Genomic Encyclopedia of Type Strains, Phase IV (KMG-IV): sequencing the most valuable type-strain genomes for metagenomic binning, comparative biology and taxonomic classification.</title>
        <authorList>
            <person name="Goeker M."/>
        </authorList>
    </citation>
    <scope>NUCLEOTIDE SEQUENCE [LARGE SCALE GENOMIC DNA]</scope>
    <source>
        <strain evidence="1 2">DSM 12251</strain>
    </source>
</reference>
<proteinExistence type="predicted"/>
<protein>
    <submittedName>
        <fullName evidence="1">Uncharacterized protein</fullName>
    </submittedName>
</protein>
<dbReference type="AlphaFoldDB" id="A0A7W8DPA7"/>
<gene>
    <name evidence="1" type="ORF">HNQ64_001369</name>
</gene>